<dbReference type="AlphaFoldDB" id="A0A0L0SCT0"/>
<protein>
    <recommendedName>
        <fullName evidence="7">Enoyl-CoA hydratase</fullName>
    </recommendedName>
</protein>
<evidence type="ECO:0000313" key="6">
    <source>
        <dbReference type="Proteomes" id="UP000054350"/>
    </source>
</evidence>
<reference evidence="6" key="2">
    <citation type="submission" date="2009-11" db="EMBL/GenBank/DDBJ databases">
        <title>The Genome Sequence of Allomyces macrogynus strain ATCC 38327.</title>
        <authorList>
            <consortium name="The Broad Institute Genome Sequencing Platform"/>
            <person name="Russ C."/>
            <person name="Cuomo C."/>
            <person name="Shea T."/>
            <person name="Young S.K."/>
            <person name="Zeng Q."/>
            <person name="Koehrsen M."/>
            <person name="Haas B."/>
            <person name="Borodovsky M."/>
            <person name="Guigo R."/>
            <person name="Alvarado L."/>
            <person name="Berlin A."/>
            <person name="Borenstein D."/>
            <person name="Chen Z."/>
            <person name="Engels R."/>
            <person name="Freedman E."/>
            <person name="Gellesch M."/>
            <person name="Goldberg J."/>
            <person name="Griggs A."/>
            <person name="Gujja S."/>
            <person name="Heiman D."/>
            <person name="Hepburn T."/>
            <person name="Howarth C."/>
            <person name="Jen D."/>
            <person name="Larson L."/>
            <person name="Lewis B."/>
            <person name="Mehta T."/>
            <person name="Park D."/>
            <person name="Pearson M."/>
            <person name="Roberts A."/>
            <person name="Saif S."/>
            <person name="Shenoy N."/>
            <person name="Sisk P."/>
            <person name="Stolte C."/>
            <person name="Sykes S."/>
            <person name="Walk T."/>
            <person name="White J."/>
            <person name="Yandava C."/>
            <person name="Burger G."/>
            <person name="Gray M.W."/>
            <person name="Holland P.W.H."/>
            <person name="King N."/>
            <person name="Lang F.B.F."/>
            <person name="Roger A.J."/>
            <person name="Ruiz-Trillo I."/>
            <person name="Lander E."/>
            <person name="Nusbaum C."/>
        </authorList>
    </citation>
    <scope>NUCLEOTIDE SEQUENCE [LARGE SCALE GENOMIC DNA]</scope>
    <source>
        <strain evidence="6">ATCC 38327</strain>
    </source>
</reference>
<keyword evidence="2" id="KW-0456">Lyase</keyword>
<evidence type="ECO:0008006" key="7">
    <source>
        <dbReference type="Google" id="ProtNLM"/>
    </source>
</evidence>
<organism evidence="5 6">
    <name type="scientific">Allomyces macrogynus (strain ATCC 38327)</name>
    <name type="common">Allomyces javanicus var. macrogynus</name>
    <dbReference type="NCBI Taxonomy" id="578462"/>
    <lineage>
        <taxon>Eukaryota</taxon>
        <taxon>Fungi</taxon>
        <taxon>Fungi incertae sedis</taxon>
        <taxon>Blastocladiomycota</taxon>
        <taxon>Blastocladiomycetes</taxon>
        <taxon>Blastocladiales</taxon>
        <taxon>Blastocladiaceae</taxon>
        <taxon>Allomyces</taxon>
    </lineage>
</organism>
<accession>A0A0L0SCT0</accession>
<dbReference type="eggNOG" id="KOG1680">
    <property type="taxonomic scope" value="Eukaryota"/>
</dbReference>
<dbReference type="FunFam" id="3.90.226.10:FF:000009">
    <property type="entry name" value="Carnitinyl-CoA dehydratase"/>
    <property type="match status" value="1"/>
</dbReference>
<evidence type="ECO:0000256" key="4">
    <source>
        <dbReference type="SAM" id="MobiDB-lite"/>
    </source>
</evidence>
<dbReference type="EMBL" id="GG745336">
    <property type="protein sequence ID" value="KNE60247.1"/>
    <property type="molecule type" value="Genomic_DNA"/>
</dbReference>
<dbReference type="VEuPathDB" id="FungiDB:AMAG_05661"/>
<gene>
    <name evidence="5" type="ORF">AMAG_05661</name>
</gene>
<dbReference type="GO" id="GO:0016829">
    <property type="term" value="F:lyase activity"/>
    <property type="evidence" value="ECO:0007669"/>
    <property type="project" value="UniProtKB-KW"/>
</dbReference>
<dbReference type="OrthoDB" id="2018133at2759"/>
<proteinExistence type="inferred from homology"/>
<dbReference type="GO" id="GO:0006635">
    <property type="term" value="P:fatty acid beta-oxidation"/>
    <property type="evidence" value="ECO:0007669"/>
    <property type="project" value="TreeGrafter"/>
</dbReference>
<evidence type="ECO:0000313" key="5">
    <source>
        <dbReference type="EMBL" id="KNE60247.1"/>
    </source>
</evidence>
<dbReference type="Gene3D" id="3.90.226.10">
    <property type="entry name" value="2-enoyl-CoA Hydratase, Chain A, domain 1"/>
    <property type="match status" value="1"/>
</dbReference>
<name>A0A0L0SCT0_ALLM3</name>
<evidence type="ECO:0000256" key="3">
    <source>
        <dbReference type="RuleBase" id="RU003707"/>
    </source>
</evidence>
<reference evidence="5 6" key="1">
    <citation type="submission" date="2009-11" db="EMBL/GenBank/DDBJ databases">
        <title>Annotation of Allomyces macrogynus ATCC 38327.</title>
        <authorList>
            <consortium name="The Broad Institute Genome Sequencing Platform"/>
            <person name="Russ C."/>
            <person name="Cuomo C."/>
            <person name="Burger G."/>
            <person name="Gray M.W."/>
            <person name="Holland P.W.H."/>
            <person name="King N."/>
            <person name="Lang F.B.F."/>
            <person name="Roger A.J."/>
            <person name="Ruiz-Trillo I."/>
            <person name="Young S.K."/>
            <person name="Zeng Q."/>
            <person name="Gargeya S."/>
            <person name="Fitzgerald M."/>
            <person name="Haas B."/>
            <person name="Abouelleil A."/>
            <person name="Alvarado L."/>
            <person name="Arachchi H.M."/>
            <person name="Berlin A."/>
            <person name="Chapman S.B."/>
            <person name="Gearin G."/>
            <person name="Goldberg J."/>
            <person name="Griggs A."/>
            <person name="Gujja S."/>
            <person name="Hansen M."/>
            <person name="Heiman D."/>
            <person name="Howarth C."/>
            <person name="Larimer J."/>
            <person name="Lui A."/>
            <person name="MacDonald P.J.P."/>
            <person name="McCowen C."/>
            <person name="Montmayeur A."/>
            <person name="Murphy C."/>
            <person name="Neiman D."/>
            <person name="Pearson M."/>
            <person name="Priest M."/>
            <person name="Roberts A."/>
            <person name="Saif S."/>
            <person name="Shea T."/>
            <person name="Sisk P."/>
            <person name="Stolte C."/>
            <person name="Sykes S."/>
            <person name="Wortman J."/>
            <person name="Nusbaum C."/>
            <person name="Birren B."/>
        </authorList>
    </citation>
    <scope>NUCLEOTIDE SEQUENCE [LARGE SCALE GENOMIC DNA]</scope>
    <source>
        <strain evidence="5 6">ATCC 38327</strain>
    </source>
</reference>
<sequence length="317" mass="33654">MLASYRKHIAAASTQLGRRRMHSLPSTGPPTPRPSCNRSRSDHNDNDCVPLGRHNPSDTAPVAPPPRIARGDSGAAPSFIKTSVTASGHVGVIQLHRPRQFNSLCSQLMRELQDAVAAFDQDEAIGAMVLKGGHRAFSMGADIHELGSSTFVDMYRGHADVLDAWSAVSLAKKPIIAAVQGLALGGGCELAMMCDVIYAAENAKFGQPEVKLGIIPGAGGTQRLVKAASKAKAMELILSGNMWSADEAYRAGLVARVFPSDQTVAKSIELAEEIASAPPFAVRLAKEAVCASFELPLAHALVRERLLFLMGLEAQRG</sequence>
<dbReference type="InterPro" id="IPR018376">
    <property type="entry name" value="Enoyl-CoA_hyd/isom_CS"/>
</dbReference>
<comment type="similarity">
    <text evidence="1 3">Belongs to the enoyl-CoA hydratase/isomerase family.</text>
</comment>
<dbReference type="PROSITE" id="PS00166">
    <property type="entry name" value="ENOYL_COA_HYDRATASE"/>
    <property type="match status" value="1"/>
</dbReference>
<dbReference type="PANTHER" id="PTHR11941:SF54">
    <property type="entry name" value="ENOYL-COA HYDRATASE, MITOCHONDRIAL"/>
    <property type="match status" value="1"/>
</dbReference>
<dbReference type="Pfam" id="PF00378">
    <property type="entry name" value="ECH_1"/>
    <property type="match status" value="1"/>
</dbReference>
<keyword evidence="6" id="KW-1185">Reference proteome</keyword>
<dbReference type="STRING" id="578462.A0A0L0SCT0"/>
<dbReference type="GO" id="GO:0005739">
    <property type="term" value="C:mitochondrion"/>
    <property type="evidence" value="ECO:0007669"/>
    <property type="project" value="TreeGrafter"/>
</dbReference>
<dbReference type="Proteomes" id="UP000054350">
    <property type="component" value="Unassembled WGS sequence"/>
</dbReference>
<dbReference type="InterPro" id="IPR001753">
    <property type="entry name" value="Enoyl-CoA_hydra/iso"/>
</dbReference>
<feature type="region of interest" description="Disordered" evidence="4">
    <location>
        <begin position="13"/>
        <end position="75"/>
    </location>
</feature>
<dbReference type="PANTHER" id="PTHR11941">
    <property type="entry name" value="ENOYL-COA HYDRATASE-RELATED"/>
    <property type="match status" value="1"/>
</dbReference>
<dbReference type="InterPro" id="IPR029045">
    <property type="entry name" value="ClpP/crotonase-like_dom_sf"/>
</dbReference>
<evidence type="ECO:0000256" key="2">
    <source>
        <dbReference type="ARBA" id="ARBA00023239"/>
    </source>
</evidence>
<evidence type="ECO:0000256" key="1">
    <source>
        <dbReference type="ARBA" id="ARBA00005254"/>
    </source>
</evidence>
<dbReference type="SUPFAM" id="SSF52096">
    <property type="entry name" value="ClpP/crotonase"/>
    <property type="match status" value="1"/>
</dbReference>
<dbReference type="CDD" id="cd06558">
    <property type="entry name" value="crotonase-like"/>
    <property type="match status" value="1"/>
</dbReference>